<sequence length="254" mass="29138">MAQEMESLREEVQNIRELVHLAVTTLPQPPSYPSLDSIPDHFPTTSRQNNNTPPSSPTSQTPRNPPITTNATHTFPHGGVTFTTNQHIPVVHIVAHERYVPLVYATSEPTFTALVTVRVPYEIVQYAKIEREARRKEEELVSEQLQILRKKMKSLQVARGSESLDNEDLCIHPDVDMPAGYKPPKFDIFDGTGDPHAYLRAYCDMLVGVGRNVKLRMKLFIRSLTGEPLTWYTRQDPQNWRTWQDMAEDFMNHF</sequence>
<reference evidence="2" key="1">
    <citation type="submission" date="2025-08" db="UniProtKB">
        <authorList>
            <consortium name="RefSeq"/>
        </authorList>
    </citation>
    <scope>IDENTIFICATION</scope>
</reference>
<dbReference type="PANTHER" id="PTHR33223:SF8">
    <property type="entry name" value="OS04G0172440 PROTEIN"/>
    <property type="match status" value="1"/>
</dbReference>
<proteinExistence type="predicted"/>
<dbReference type="KEGG" id="nta:107784420"/>
<organism evidence="2">
    <name type="scientific">Nicotiana tabacum</name>
    <name type="common">Common tobacco</name>
    <dbReference type="NCBI Taxonomy" id="4097"/>
    <lineage>
        <taxon>Eukaryota</taxon>
        <taxon>Viridiplantae</taxon>
        <taxon>Streptophyta</taxon>
        <taxon>Embryophyta</taxon>
        <taxon>Tracheophyta</taxon>
        <taxon>Spermatophyta</taxon>
        <taxon>Magnoliopsida</taxon>
        <taxon>eudicotyledons</taxon>
        <taxon>Gunneridae</taxon>
        <taxon>Pentapetalae</taxon>
        <taxon>asterids</taxon>
        <taxon>lamiids</taxon>
        <taxon>Solanales</taxon>
        <taxon>Solanaceae</taxon>
        <taxon>Nicotianoideae</taxon>
        <taxon>Nicotianeae</taxon>
        <taxon>Nicotiana</taxon>
    </lineage>
</organism>
<dbReference type="OrthoDB" id="1301754at2759"/>
<evidence type="ECO:0000313" key="2">
    <source>
        <dbReference type="RefSeq" id="XP_016461038.1"/>
    </source>
</evidence>
<feature type="region of interest" description="Disordered" evidence="1">
    <location>
        <begin position="28"/>
        <end position="79"/>
    </location>
</feature>
<dbReference type="RefSeq" id="XP_016461038.1">
    <property type="nucleotide sequence ID" value="XM_016605552.1"/>
</dbReference>
<gene>
    <name evidence="2" type="primary">LOC107784420</name>
</gene>
<name>A0A1S3Z9I3_TOBAC</name>
<feature type="compositionally biased region" description="Low complexity" evidence="1">
    <location>
        <begin position="43"/>
        <end position="62"/>
    </location>
</feature>
<dbReference type="PaxDb" id="4097-A0A1S3Z9I3"/>
<dbReference type="OMA" id="PHAYLRA"/>
<protein>
    <submittedName>
        <fullName evidence="2">Uncharacterized protein</fullName>
    </submittedName>
</protein>
<dbReference type="PANTHER" id="PTHR33223">
    <property type="entry name" value="CCHC-TYPE DOMAIN-CONTAINING PROTEIN"/>
    <property type="match status" value="1"/>
</dbReference>
<dbReference type="AlphaFoldDB" id="A0A1S3Z9I3"/>
<accession>A0A1S3Z9I3</accession>
<evidence type="ECO:0000256" key="1">
    <source>
        <dbReference type="SAM" id="MobiDB-lite"/>
    </source>
</evidence>